<dbReference type="GO" id="GO:0005979">
    <property type="term" value="P:regulation of glycogen biosynthetic process"/>
    <property type="evidence" value="ECO:0007669"/>
    <property type="project" value="TreeGrafter"/>
</dbReference>
<dbReference type="GeneID" id="88172265"/>
<dbReference type="GO" id="GO:2001069">
    <property type="term" value="F:glycogen binding"/>
    <property type="evidence" value="ECO:0007669"/>
    <property type="project" value="TreeGrafter"/>
</dbReference>
<accession>A0AAX4H6R8</accession>
<feature type="region of interest" description="Disordered" evidence="1">
    <location>
        <begin position="49"/>
        <end position="68"/>
    </location>
</feature>
<dbReference type="AlphaFoldDB" id="A0AAX4H6R8"/>
<dbReference type="Pfam" id="PF03370">
    <property type="entry name" value="CBM_21"/>
    <property type="match status" value="1"/>
</dbReference>
<dbReference type="PANTHER" id="PTHR12307">
    <property type="entry name" value="PROTEIN PHOSPHATASE 1 REGULATORY SUBUNIT"/>
    <property type="match status" value="1"/>
</dbReference>
<dbReference type="PROSITE" id="PS51159">
    <property type="entry name" value="CBM21"/>
    <property type="match status" value="1"/>
</dbReference>
<feature type="domain" description="CBM21" evidence="2">
    <location>
        <begin position="259"/>
        <end position="382"/>
    </location>
</feature>
<name>A0AAX4H6R8_9ASCO</name>
<dbReference type="KEGG" id="asau:88172265"/>
<feature type="region of interest" description="Disordered" evidence="1">
    <location>
        <begin position="1"/>
        <end position="44"/>
    </location>
</feature>
<evidence type="ECO:0000256" key="1">
    <source>
        <dbReference type="SAM" id="MobiDB-lite"/>
    </source>
</evidence>
<protein>
    <recommendedName>
        <fullName evidence="2">CBM21 domain-containing protein</fullName>
    </recommendedName>
</protein>
<feature type="compositionally biased region" description="Polar residues" evidence="1">
    <location>
        <begin position="22"/>
        <end position="36"/>
    </location>
</feature>
<feature type="region of interest" description="Disordered" evidence="1">
    <location>
        <begin position="168"/>
        <end position="190"/>
    </location>
</feature>
<evidence type="ECO:0000259" key="2">
    <source>
        <dbReference type="PROSITE" id="PS51159"/>
    </source>
</evidence>
<keyword evidence="4" id="KW-1185">Reference proteome</keyword>
<proteinExistence type="predicted"/>
<sequence>MPDLSTTGLSIQKVRSADHLLQNGTRGHTYRSGSNSSDDDVPLSMRFMHKPSRATEELRKASDDTLDVTRRNSLRNAFRSPSGDDLSHPASSGLPLNANGNYPEKGKLVRKKSGEIVKPLLKESFLTANNRSRSLPSTPTYKLVHFGGDNDVRYFKMKDKPAAILASNSPTLFPEDDDASLPDFDDYSSTDDGDYDRGLARFSLNNPSMSSYFDYYDDELNSRVDTPKPKGKRADVTHYPKPEWDLQLVDFPLLSYHANIVLRSMPVFVERIFLSVDSKYLLGQTAVRNLAYEKKVTVRYTLDNWATIVEIPCVYVSDVPPVLKAHNYDRFVFKIPLDTFFNGFSSGSTSIPEDQVCQLCVKFCTPVSEYWDNNDDKNYLFHLHKISRQSNTSTPPPKKTELPPTAKTKQEAHIKKPKYSLSYLKKMNSNTTALGSASPAPVVPEEVVLAPDEILPEQQPTAVPGNCNDFELNNYYLSSPLFSSWNSKDAEDLLKGQQKVPIRNGASGGTTAPSSFTPIRDFSEDSVSPDEDAPISPVASPRDSKEALKHMSYKELLESYCFFTTPQDENSSKTTLVLSDDPGSNYQENFSATKPVDTADSSAVFTVSSFLKN</sequence>
<feature type="region of interest" description="Disordered" evidence="1">
    <location>
        <begin position="75"/>
        <end position="105"/>
    </location>
</feature>
<dbReference type="Proteomes" id="UP001338582">
    <property type="component" value="Chromosome 1"/>
</dbReference>
<organism evidence="3 4">
    <name type="scientific">Australozyma saopauloensis</name>
    <dbReference type="NCBI Taxonomy" id="291208"/>
    <lineage>
        <taxon>Eukaryota</taxon>
        <taxon>Fungi</taxon>
        <taxon>Dikarya</taxon>
        <taxon>Ascomycota</taxon>
        <taxon>Saccharomycotina</taxon>
        <taxon>Pichiomycetes</taxon>
        <taxon>Metschnikowiaceae</taxon>
        <taxon>Australozyma</taxon>
    </lineage>
</organism>
<feature type="compositionally biased region" description="Acidic residues" evidence="1">
    <location>
        <begin position="174"/>
        <end position="190"/>
    </location>
</feature>
<feature type="region of interest" description="Disordered" evidence="1">
    <location>
        <begin position="388"/>
        <end position="407"/>
    </location>
</feature>
<dbReference type="RefSeq" id="XP_062876333.1">
    <property type="nucleotide sequence ID" value="XM_063020263.1"/>
</dbReference>
<dbReference type="InterPro" id="IPR038175">
    <property type="entry name" value="CBM21_dom_sf"/>
</dbReference>
<dbReference type="EMBL" id="CP138894">
    <property type="protein sequence ID" value="WPK23949.1"/>
    <property type="molecule type" value="Genomic_DNA"/>
</dbReference>
<dbReference type="InterPro" id="IPR050782">
    <property type="entry name" value="PP1_regulatory_subunit_3"/>
</dbReference>
<gene>
    <name evidence="3" type="ORF">PUMCH_001199</name>
</gene>
<dbReference type="GO" id="GO:0000164">
    <property type="term" value="C:protein phosphatase type 1 complex"/>
    <property type="evidence" value="ECO:0007669"/>
    <property type="project" value="TreeGrafter"/>
</dbReference>
<feature type="compositionally biased region" description="Polar residues" evidence="1">
    <location>
        <begin position="1"/>
        <end position="10"/>
    </location>
</feature>
<evidence type="ECO:0000313" key="3">
    <source>
        <dbReference type="EMBL" id="WPK23949.1"/>
    </source>
</evidence>
<dbReference type="PANTHER" id="PTHR12307:SF36">
    <property type="entry name" value="GLYCOGEN-BINDING SUBUNIT 76A"/>
    <property type="match status" value="1"/>
</dbReference>
<reference evidence="3 4" key="1">
    <citation type="submission" date="2023-10" db="EMBL/GenBank/DDBJ databases">
        <title>Draft Genome Sequence of Candida saopaulonensis from a very Premature Infant with Sepsis.</title>
        <authorList>
            <person name="Ning Y."/>
            <person name="Dai R."/>
            <person name="Xiao M."/>
            <person name="Xu Y."/>
            <person name="Yan Q."/>
            <person name="Zhang L."/>
        </authorList>
    </citation>
    <scope>NUCLEOTIDE SEQUENCE [LARGE SCALE GENOMIC DNA]</scope>
    <source>
        <strain evidence="3 4">19XY460</strain>
    </source>
</reference>
<evidence type="ECO:0000313" key="4">
    <source>
        <dbReference type="Proteomes" id="UP001338582"/>
    </source>
</evidence>
<dbReference type="GO" id="GO:0008157">
    <property type="term" value="F:protein phosphatase 1 binding"/>
    <property type="evidence" value="ECO:0007669"/>
    <property type="project" value="TreeGrafter"/>
</dbReference>
<dbReference type="InterPro" id="IPR005036">
    <property type="entry name" value="CBM21_dom"/>
</dbReference>
<dbReference type="Gene3D" id="2.60.40.2440">
    <property type="entry name" value="Carbohydrate binding type-21 domain"/>
    <property type="match status" value="1"/>
</dbReference>
<feature type="region of interest" description="Disordered" evidence="1">
    <location>
        <begin position="499"/>
        <end position="544"/>
    </location>
</feature>
<feature type="compositionally biased region" description="Basic and acidic residues" evidence="1">
    <location>
        <begin position="53"/>
        <end position="68"/>
    </location>
</feature>